<evidence type="ECO:0000313" key="19">
    <source>
        <dbReference type="EMBL" id="MBC9929731.1"/>
    </source>
</evidence>
<evidence type="ECO:0000256" key="9">
    <source>
        <dbReference type="ARBA" id="ARBA00023065"/>
    </source>
</evidence>
<keyword evidence="16" id="KW-1133">Transmembrane helix</keyword>
<evidence type="ECO:0000256" key="11">
    <source>
        <dbReference type="ARBA" id="ARBA00023136"/>
    </source>
</evidence>
<dbReference type="PANTHER" id="PTHR32552">
    <property type="entry name" value="FERRICHROME IRON RECEPTOR-RELATED"/>
    <property type="match status" value="1"/>
</dbReference>
<keyword evidence="7" id="KW-0732">Signal</keyword>
<dbReference type="SUPFAM" id="SSF56935">
    <property type="entry name" value="Porins"/>
    <property type="match status" value="1"/>
</dbReference>
<dbReference type="Gene3D" id="2.40.170.20">
    <property type="entry name" value="TonB-dependent receptor, beta-barrel domain"/>
    <property type="match status" value="1"/>
</dbReference>
<comment type="similarity">
    <text evidence="2 14 15">Belongs to the TonB-dependent receptor family.</text>
</comment>
<dbReference type="InterPro" id="IPR039426">
    <property type="entry name" value="TonB-dep_rcpt-like"/>
</dbReference>
<evidence type="ECO:0000256" key="6">
    <source>
        <dbReference type="ARBA" id="ARBA00022692"/>
    </source>
</evidence>
<gene>
    <name evidence="19" type="ORF">ICL07_05040</name>
</gene>
<dbReference type="Pfam" id="PF07715">
    <property type="entry name" value="Plug"/>
    <property type="match status" value="1"/>
</dbReference>
<keyword evidence="13 14" id="KW-0998">Cell outer membrane</keyword>
<comment type="caution">
    <text evidence="19">The sequence shown here is derived from an EMBL/GenBank/DDBJ whole genome shotgun (WGS) entry which is preliminary data.</text>
</comment>
<evidence type="ECO:0000259" key="17">
    <source>
        <dbReference type="Pfam" id="PF00593"/>
    </source>
</evidence>
<reference evidence="19 20" key="1">
    <citation type="submission" date="2020-09" db="EMBL/GenBank/DDBJ databases">
        <title>Genome sequences of type strains of Chitinophaga qingshengii and Chitinophaga varians.</title>
        <authorList>
            <person name="Kittiwongwattana C."/>
        </authorList>
    </citation>
    <scope>NUCLEOTIDE SEQUENCE [LARGE SCALE GENOMIC DNA]</scope>
    <source>
        <strain evidence="19 20">JCM 30026</strain>
    </source>
</reference>
<dbReference type="PANTHER" id="PTHR32552:SF68">
    <property type="entry name" value="FERRICHROME OUTER MEMBRANE TRANSPORTER_PHAGE RECEPTOR"/>
    <property type="match status" value="1"/>
</dbReference>
<feature type="transmembrane region" description="Helical" evidence="16">
    <location>
        <begin position="26"/>
        <end position="46"/>
    </location>
</feature>
<dbReference type="InterPro" id="IPR012910">
    <property type="entry name" value="Plug_dom"/>
</dbReference>
<dbReference type="InterPro" id="IPR013784">
    <property type="entry name" value="Carb-bd-like_fold"/>
</dbReference>
<evidence type="ECO:0000256" key="4">
    <source>
        <dbReference type="ARBA" id="ARBA00022452"/>
    </source>
</evidence>
<evidence type="ECO:0000256" key="3">
    <source>
        <dbReference type="ARBA" id="ARBA00022448"/>
    </source>
</evidence>
<evidence type="ECO:0000256" key="2">
    <source>
        <dbReference type="ARBA" id="ARBA00009810"/>
    </source>
</evidence>
<accession>A0ABR7TGV6</accession>
<evidence type="ECO:0000313" key="20">
    <source>
        <dbReference type="Proteomes" id="UP000659124"/>
    </source>
</evidence>
<evidence type="ECO:0000256" key="16">
    <source>
        <dbReference type="SAM" id="Phobius"/>
    </source>
</evidence>
<keyword evidence="5" id="KW-0410">Iron transport</keyword>
<protein>
    <submittedName>
        <fullName evidence="19">TonB-dependent receptor</fullName>
    </submittedName>
</protein>
<evidence type="ECO:0000256" key="15">
    <source>
        <dbReference type="RuleBase" id="RU003357"/>
    </source>
</evidence>
<sequence>MLFPIRSLKKAIPAFLCAKFRALKKIYFLIVFVLINVAVMAQNGVIKGKINTADGEPAAFVTIGLKDTKKGTLTNEDGTFTVKNIKPGVYTLVITCTGCQTIQKTITVGPDQATEIHLDLQNTASQLNEVVVDGTRTRTINRKPVSIGKLPVPVMDLPQSVAIIGHEVLEDQQAQRLSDVVKNVNGVYMASQRAGTQETFNARGYGFSSTNMFKNGTRVNSGAMPEMSSLERVEILKGSAAILYGNVAPGAVMNMVTKQPKFNFGGEVSLRAGSYGLLKPAFDVYGPISSKIAYRVNGTFETADSYRDQVHSKRYYVNPSLLFKLSDRTELLVQGDYLKHDFTPDFGLGSIADTIINKASRNTFYGALWQYAHTQQSTASANIKHKFNDNWSINGLVSYSKYTRDYYSIERIQFDTLGIWRRPLGRNATNEDYYAAQIDLTGKFKTGAVEHTVLAGVDADRYVTGTYTYGVPSVLPKTAGIYDSISVYDPAKYTRRTDMPEATLQSVNNVPINRLGAYIQDLVSISEKLKVLAGVRVSYLQNEATVSYSFKDGSKTVGKGKYDNAVSPRFGIVYKPIATTALFASYSTSFTPNTGQDIYGDNLRPSIINQYEVGVKNDFFKGLLSVNVTGYRIRNNNYAQTAPFKADGTSINTDTNIKMMIGETLSQGVEVDIAGHPLPGLDVIGGYSYNSMTVEKTPDSKGSVIPGQRLVGNPNHTANASAFYTFQKSAIKGLKVGAGFYYIGQRYAGWNNTVGQKAPPAGPLNRLISVPGYTTLDLSAGYTFKRFAVMGKVSNVTNTYNYYIHENYSINPIPPTQFVGTVSYKF</sequence>
<keyword evidence="11 14" id="KW-0472">Membrane</keyword>
<dbReference type="CDD" id="cd01347">
    <property type="entry name" value="ligand_gated_channel"/>
    <property type="match status" value="1"/>
</dbReference>
<dbReference type="InterPro" id="IPR036942">
    <property type="entry name" value="Beta-barrel_TonB_sf"/>
</dbReference>
<evidence type="ECO:0000256" key="12">
    <source>
        <dbReference type="ARBA" id="ARBA00023170"/>
    </source>
</evidence>
<comment type="subcellular location">
    <subcellularLocation>
        <location evidence="1 14">Cell outer membrane</location>
        <topology evidence="1 14">Multi-pass membrane protein</topology>
    </subcellularLocation>
</comment>
<dbReference type="EMBL" id="JACVFC010000001">
    <property type="protein sequence ID" value="MBC9929731.1"/>
    <property type="molecule type" value="Genomic_DNA"/>
</dbReference>
<dbReference type="Gene3D" id="2.60.40.1120">
    <property type="entry name" value="Carboxypeptidase-like, regulatory domain"/>
    <property type="match status" value="1"/>
</dbReference>
<dbReference type="Pfam" id="PF13715">
    <property type="entry name" value="CarbopepD_reg_2"/>
    <property type="match status" value="1"/>
</dbReference>
<dbReference type="SUPFAM" id="SSF49452">
    <property type="entry name" value="Starch-binding domain-like"/>
    <property type="match status" value="1"/>
</dbReference>
<evidence type="ECO:0000259" key="18">
    <source>
        <dbReference type="Pfam" id="PF07715"/>
    </source>
</evidence>
<evidence type="ECO:0000256" key="14">
    <source>
        <dbReference type="PROSITE-ProRule" id="PRU01360"/>
    </source>
</evidence>
<dbReference type="PROSITE" id="PS52016">
    <property type="entry name" value="TONB_DEPENDENT_REC_3"/>
    <property type="match status" value="1"/>
</dbReference>
<keyword evidence="8" id="KW-0408">Iron</keyword>
<keyword evidence="12 19" id="KW-0675">Receptor</keyword>
<keyword evidence="10 15" id="KW-0798">TonB box</keyword>
<name>A0ABR7TGV6_9BACT</name>
<evidence type="ECO:0000256" key="8">
    <source>
        <dbReference type="ARBA" id="ARBA00023004"/>
    </source>
</evidence>
<keyword evidence="3 14" id="KW-0813">Transport</keyword>
<dbReference type="Pfam" id="PF00593">
    <property type="entry name" value="TonB_dep_Rec_b-barrel"/>
    <property type="match status" value="1"/>
</dbReference>
<dbReference type="InterPro" id="IPR010105">
    <property type="entry name" value="TonB_sidphr_rcpt"/>
</dbReference>
<proteinExistence type="inferred from homology"/>
<dbReference type="InterPro" id="IPR037066">
    <property type="entry name" value="Plug_dom_sf"/>
</dbReference>
<keyword evidence="9" id="KW-0406">Ion transport</keyword>
<dbReference type="Gene3D" id="2.170.130.10">
    <property type="entry name" value="TonB-dependent receptor, plug domain"/>
    <property type="match status" value="1"/>
</dbReference>
<evidence type="ECO:0000256" key="7">
    <source>
        <dbReference type="ARBA" id="ARBA00022729"/>
    </source>
</evidence>
<keyword evidence="6 14" id="KW-0812">Transmembrane</keyword>
<organism evidence="19 20">
    <name type="scientific">Chitinophaga qingshengii</name>
    <dbReference type="NCBI Taxonomy" id="1569794"/>
    <lineage>
        <taxon>Bacteria</taxon>
        <taxon>Pseudomonadati</taxon>
        <taxon>Bacteroidota</taxon>
        <taxon>Chitinophagia</taxon>
        <taxon>Chitinophagales</taxon>
        <taxon>Chitinophagaceae</taxon>
        <taxon>Chitinophaga</taxon>
    </lineage>
</organism>
<evidence type="ECO:0000256" key="10">
    <source>
        <dbReference type="ARBA" id="ARBA00023077"/>
    </source>
</evidence>
<keyword evidence="20" id="KW-1185">Reference proteome</keyword>
<dbReference type="Proteomes" id="UP000659124">
    <property type="component" value="Unassembled WGS sequence"/>
</dbReference>
<evidence type="ECO:0000256" key="13">
    <source>
        <dbReference type="ARBA" id="ARBA00023237"/>
    </source>
</evidence>
<keyword evidence="4 14" id="KW-1134">Transmembrane beta strand</keyword>
<feature type="domain" description="TonB-dependent receptor-like beta-barrel" evidence="17">
    <location>
        <begin position="324"/>
        <end position="795"/>
    </location>
</feature>
<feature type="domain" description="TonB-dependent receptor plug" evidence="18">
    <location>
        <begin position="154"/>
        <end position="252"/>
    </location>
</feature>
<dbReference type="NCBIfam" id="TIGR01783">
    <property type="entry name" value="TonB-siderophor"/>
    <property type="match status" value="1"/>
</dbReference>
<evidence type="ECO:0000256" key="1">
    <source>
        <dbReference type="ARBA" id="ARBA00004571"/>
    </source>
</evidence>
<evidence type="ECO:0000256" key="5">
    <source>
        <dbReference type="ARBA" id="ARBA00022496"/>
    </source>
</evidence>
<dbReference type="InterPro" id="IPR000531">
    <property type="entry name" value="Beta-barrel_TonB"/>
</dbReference>